<reference evidence="2 3" key="1">
    <citation type="submission" date="2019-08" db="EMBL/GenBank/DDBJ databases">
        <title>The genome sequence of a newly discovered highly antifungal drug resistant Aspergillus species, Aspergillus tanneri NIH 1004.</title>
        <authorList>
            <person name="Mounaud S."/>
            <person name="Singh I."/>
            <person name="Joardar V."/>
            <person name="Pakala S."/>
            <person name="Pakala S."/>
            <person name="Venepally P."/>
            <person name="Chung J.K."/>
            <person name="Losada L."/>
            <person name="Nierman W.C."/>
        </authorList>
    </citation>
    <scope>NUCLEOTIDE SEQUENCE [LARGE SCALE GENOMIC DNA]</scope>
    <source>
        <strain evidence="2 3">NIH1004</strain>
    </source>
</reference>
<comment type="caution">
    <text evidence="2">The sequence shown here is derived from an EMBL/GenBank/DDBJ whole genome shotgun (WGS) entry which is preliminary data.</text>
</comment>
<gene>
    <name evidence="2" type="ORF">ATNIH1004_002056</name>
</gene>
<evidence type="ECO:0000256" key="1">
    <source>
        <dbReference type="SAM" id="MobiDB-lite"/>
    </source>
</evidence>
<evidence type="ECO:0000313" key="3">
    <source>
        <dbReference type="Proteomes" id="UP000324241"/>
    </source>
</evidence>
<sequence>MRSTSSHQTPCGELRPSPPGLARGAPSGGSRTRSLVDNGLVPTFYNISVRTPTKTESDTYDQRKCFANGFIKVAGALESVGSDGINLEQKYVDTPSPYPCFSKNRNAPAICSHPLWVAYRGRRRRGSATSAFHVGLRGPKPGRRGCSLLGNGIFGDDSVASRLCDGSSGHF</sequence>
<feature type="region of interest" description="Disordered" evidence="1">
    <location>
        <begin position="1"/>
        <end position="36"/>
    </location>
</feature>
<dbReference type="AlphaFoldDB" id="A0A5M9M6W2"/>
<evidence type="ECO:0000313" key="2">
    <source>
        <dbReference type="EMBL" id="KAA8641316.1"/>
    </source>
</evidence>
<accession>A0A5M9M6W2</accession>
<dbReference type="GeneID" id="54324758"/>
<dbReference type="Proteomes" id="UP000324241">
    <property type="component" value="Unassembled WGS sequence"/>
</dbReference>
<organism evidence="2 3">
    <name type="scientific">Aspergillus tanneri</name>
    <dbReference type="NCBI Taxonomy" id="1220188"/>
    <lineage>
        <taxon>Eukaryota</taxon>
        <taxon>Fungi</taxon>
        <taxon>Dikarya</taxon>
        <taxon>Ascomycota</taxon>
        <taxon>Pezizomycotina</taxon>
        <taxon>Eurotiomycetes</taxon>
        <taxon>Eurotiomycetidae</taxon>
        <taxon>Eurotiales</taxon>
        <taxon>Aspergillaceae</taxon>
        <taxon>Aspergillus</taxon>
        <taxon>Aspergillus subgen. Circumdati</taxon>
    </lineage>
</organism>
<proteinExistence type="predicted"/>
<protein>
    <submittedName>
        <fullName evidence="2">Uncharacterized protein</fullName>
    </submittedName>
</protein>
<dbReference type="EMBL" id="QUQM01000012">
    <property type="protein sequence ID" value="KAA8641316.1"/>
    <property type="molecule type" value="Genomic_DNA"/>
</dbReference>
<name>A0A5M9M6W2_9EURO</name>
<dbReference type="RefSeq" id="XP_033420678.1">
    <property type="nucleotide sequence ID" value="XM_033566751.1"/>
</dbReference>